<gene>
    <name evidence="3" type="ORF">LTRI10_LOCUS7855</name>
</gene>
<evidence type="ECO:0000256" key="2">
    <source>
        <dbReference type="SAM" id="Phobius"/>
    </source>
</evidence>
<evidence type="ECO:0000313" key="4">
    <source>
        <dbReference type="Proteomes" id="UP001497516"/>
    </source>
</evidence>
<dbReference type="Proteomes" id="UP001497516">
    <property type="component" value="Chromosome 10"/>
</dbReference>
<keyword evidence="2" id="KW-0472">Membrane</keyword>
<dbReference type="PANTHER" id="PTHR34054:SF4">
    <property type="entry name" value="PROTEIN, PUTATIVE-RELATED"/>
    <property type="match status" value="1"/>
</dbReference>
<keyword evidence="2" id="KW-1133">Transmembrane helix</keyword>
<feature type="region of interest" description="Disordered" evidence="1">
    <location>
        <begin position="99"/>
        <end position="121"/>
    </location>
</feature>
<dbReference type="InterPro" id="IPR045884">
    <property type="entry name" value="At5g59350-like"/>
</dbReference>
<proteinExistence type="predicted"/>
<evidence type="ECO:0000256" key="1">
    <source>
        <dbReference type="SAM" id="MobiDB-lite"/>
    </source>
</evidence>
<evidence type="ECO:0000313" key="3">
    <source>
        <dbReference type="EMBL" id="CAL1360416.1"/>
    </source>
</evidence>
<feature type="transmembrane region" description="Helical" evidence="2">
    <location>
        <begin position="6"/>
        <end position="30"/>
    </location>
</feature>
<dbReference type="PANTHER" id="PTHR34054">
    <property type="entry name" value="EXPRESSED PROTEIN"/>
    <property type="match status" value="1"/>
</dbReference>
<sequence length="242" mass="25483">MEFAVIATVLVAFFVAYLAFLFVQFVYVVIRRKALVHRRTSPDDVPLPLPLPAAKSPATAAAAGSISPTQIKHFLRSAWKNKTSSLSSKALKAAEAAAAATTANPPSPPSAVVVQAAPPPTDEEVEEMLMGSRMRGPPRFLFTIKEEDREGSAADSGSFEDNCGGGSSSVRINKEFTGHAPYYGDHHCNSDEEVSSPVIGVVVELNQLTAPFGTAPCSRLHAAEEADGGSGGVVLPRILLAP</sequence>
<keyword evidence="2" id="KW-0812">Transmembrane</keyword>
<feature type="compositionally biased region" description="Low complexity" evidence="1">
    <location>
        <begin position="99"/>
        <end position="116"/>
    </location>
</feature>
<reference evidence="3 4" key="1">
    <citation type="submission" date="2024-04" db="EMBL/GenBank/DDBJ databases">
        <authorList>
            <person name="Fracassetti M."/>
        </authorList>
    </citation>
    <scope>NUCLEOTIDE SEQUENCE [LARGE SCALE GENOMIC DNA]</scope>
</reference>
<keyword evidence="4" id="KW-1185">Reference proteome</keyword>
<organism evidence="3 4">
    <name type="scientific">Linum trigynum</name>
    <dbReference type="NCBI Taxonomy" id="586398"/>
    <lineage>
        <taxon>Eukaryota</taxon>
        <taxon>Viridiplantae</taxon>
        <taxon>Streptophyta</taxon>
        <taxon>Embryophyta</taxon>
        <taxon>Tracheophyta</taxon>
        <taxon>Spermatophyta</taxon>
        <taxon>Magnoliopsida</taxon>
        <taxon>eudicotyledons</taxon>
        <taxon>Gunneridae</taxon>
        <taxon>Pentapetalae</taxon>
        <taxon>rosids</taxon>
        <taxon>fabids</taxon>
        <taxon>Malpighiales</taxon>
        <taxon>Linaceae</taxon>
        <taxon>Linum</taxon>
    </lineage>
</organism>
<accession>A0AAV2CW85</accession>
<dbReference type="AlphaFoldDB" id="A0AAV2CW85"/>
<name>A0AAV2CW85_9ROSI</name>
<dbReference type="EMBL" id="OZ034814">
    <property type="protein sequence ID" value="CAL1360416.1"/>
    <property type="molecule type" value="Genomic_DNA"/>
</dbReference>
<protein>
    <submittedName>
        <fullName evidence="3">Uncharacterized protein</fullName>
    </submittedName>
</protein>